<comment type="caution">
    <text evidence="1">The sequence shown here is derived from an EMBL/GenBank/DDBJ whole genome shotgun (WGS) entry which is preliminary data.</text>
</comment>
<reference evidence="1" key="2">
    <citation type="submission" date="2020-11" db="EMBL/GenBank/DDBJ databases">
        <authorList>
            <person name="McCartney M.A."/>
            <person name="Auch B."/>
            <person name="Kono T."/>
            <person name="Mallez S."/>
            <person name="Becker A."/>
            <person name="Gohl D.M."/>
            <person name="Silverstein K.A.T."/>
            <person name="Koren S."/>
            <person name="Bechman K.B."/>
            <person name="Herman A."/>
            <person name="Abrahante J.E."/>
            <person name="Garbe J."/>
        </authorList>
    </citation>
    <scope>NUCLEOTIDE SEQUENCE</scope>
    <source>
        <strain evidence="1">Duluth1</strain>
        <tissue evidence="1">Whole animal</tissue>
    </source>
</reference>
<dbReference type="EMBL" id="JAIWYP010000009">
    <property type="protein sequence ID" value="KAH3775198.1"/>
    <property type="molecule type" value="Genomic_DNA"/>
</dbReference>
<reference evidence="1" key="1">
    <citation type="journal article" date="2019" name="bioRxiv">
        <title>The Genome of the Zebra Mussel, Dreissena polymorpha: A Resource for Invasive Species Research.</title>
        <authorList>
            <person name="McCartney M.A."/>
            <person name="Auch B."/>
            <person name="Kono T."/>
            <person name="Mallez S."/>
            <person name="Zhang Y."/>
            <person name="Obille A."/>
            <person name="Becker A."/>
            <person name="Abrahante J.E."/>
            <person name="Garbe J."/>
            <person name="Badalamenti J.P."/>
            <person name="Herman A."/>
            <person name="Mangelson H."/>
            <person name="Liachko I."/>
            <person name="Sullivan S."/>
            <person name="Sone E.D."/>
            <person name="Koren S."/>
            <person name="Silverstein K.A.T."/>
            <person name="Beckman K.B."/>
            <person name="Gohl D.M."/>
        </authorList>
    </citation>
    <scope>NUCLEOTIDE SEQUENCE</scope>
    <source>
        <strain evidence="1">Duluth1</strain>
        <tissue evidence="1">Whole animal</tissue>
    </source>
</reference>
<dbReference type="AlphaFoldDB" id="A0A9D4E9E0"/>
<proteinExistence type="predicted"/>
<gene>
    <name evidence="1" type="ORF">DPMN_176597</name>
</gene>
<protein>
    <submittedName>
        <fullName evidence="1">Uncharacterized protein</fullName>
    </submittedName>
</protein>
<sequence>MAGYTNHDTLEDALFSLKQFEKKSTTRYVVGNATKHFGKIELRVERQNKLLWNDCTPYMVLGRKVLFCHHGKDYHRKSKERKKKSCRS</sequence>
<evidence type="ECO:0000313" key="1">
    <source>
        <dbReference type="EMBL" id="KAH3775198.1"/>
    </source>
</evidence>
<name>A0A9D4E9E0_DREPO</name>
<accession>A0A9D4E9E0</accession>
<dbReference type="PANTHER" id="PTHR47456">
    <property type="entry name" value="PHD-TYPE DOMAIN-CONTAINING PROTEIN"/>
    <property type="match status" value="1"/>
</dbReference>
<keyword evidence="2" id="KW-1185">Reference proteome</keyword>
<organism evidence="1 2">
    <name type="scientific">Dreissena polymorpha</name>
    <name type="common">Zebra mussel</name>
    <name type="synonym">Mytilus polymorpha</name>
    <dbReference type="NCBI Taxonomy" id="45954"/>
    <lineage>
        <taxon>Eukaryota</taxon>
        <taxon>Metazoa</taxon>
        <taxon>Spiralia</taxon>
        <taxon>Lophotrochozoa</taxon>
        <taxon>Mollusca</taxon>
        <taxon>Bivalvia</taxon>
        <taxon>Autobranchia</taxon>
        <taxon>Heteroconchia</taxon>
        <taxon>Euheterodonta</taxon>
        <taxon>Imparidentia</taxon>
        <taxon>Neoheterodontei</taxon>
        <taxon>Myida</taxon>
        <taxon>Dreissenoidea</taxon>
        <taxon>Dreissenidae</taxon>
        <taxon>Dreissena</taxon>
    </lineage>
</organism>
<dbReference type="Proteomes" id="UP000828390">
    <property type="component" value="Unassembled WGS sequence"/>
</dbReference>
<evidence type="ECO:0000313" key="2">
    <source>
        <dbReference type="Proteomes" id="UP000828390"/>
    </source>
</evidence>